<evidence type="ECO:0000259" key="9">
    <source>
        <dbReference type="PROSITE" id="PS51669"/>
    </source>
</evidence>
<protein>
    <submittedName>
        <fullName evidence="10">Tat (Twin-arginine translocation) pathway signal sequence</fullName>
    </submittedName>
</protein>
<dbReference type="PROSITE" id="PS00932">
    <property type="entry name" value="MOLYBDOPTERIN_PROK_3"/>
    <property type="match status" value="1"/>
</dbReference>
<dbReference type="InParanoid" id="K0ZBB9"/>
<evidence type="ECO:0000256" key="5">
    <source>
        <dbReference type="ARBA" id="ARBA00022729"/>
    </source>
</evidence>
<dbReference type="PANTHER" id="PTHR43742">
    <property type="entry name" value="TRIMETHYLAMINE-N-OXIDE REDUCTASE"/>
    <property type="match status" value="1"/>
</dbReference>
<evidence type="ECO:0000256" key="2">
    <source>
        <dbReference type="ARBA" id="ARBA00010312"/>
    </source>
</evidence>
<reference evidence="10 11" key="1">
    <citation type="submission" date="2012-08" db="EMBL/GenBank/DDBJ databases">
        <title>The Genome Sequence of Slackia piriformis YIT 12062.</title>
        <authorList>
            <consortium name="The Broad Institute Genome Sequencing Platform"/>
            <person name="Earl A."/>
            <person name="Ward D."/>
            <person name="Feldgarden M."/>
            <person name="Gevers D."/>
            <person name="Morotomi M."/>
            <person name="Walker B."/>
            <person name="Young S.K."/>
            <person name="Zeng Q."/>
            <person name="Gargeya S."/>
            <person name="Fitzgerald M."/>
            <person name="Haas B."/>
            <person name="Abouelleil A."/>
            <person name="Alvarado L."/>
            <person name="Arachchi H.M."/>
            <person name="Berlin A.M."/>
            <person name="Chapman S.B."/>
            <person name="Goldberg J."/>
            <person name="Griggs A."/>
            <person name="Gujja S."/>
            <person name="Hansen M."/>
            <person name="Howarth C."/>
            <person name="Imamovic A."/>
            <person name="Larimer J."/>
            <person name="McCowen C."/>
            <person name="Montmayeur A."/>
            <person name="Murphy C."/>
            <person name="Neiman D."/>
            <person name="Pearson M."/>
            <person name="Priest M."/>
            <person name="Roberts A."/>
            <person name="Saif S."/>
            <person name="Shea T."/>
            <person name="Sisk P."/>
            <person name="Sykes S."/>
            <person name="Wortman J."/>
            <person name="Nusbaum C."/>
            <person name="Birren B."/>
        </authorList>
    </citation>
    <scope>NUCLEOTIDE SEQUENCE [LARGE SCALE GENOMIC DNA]</scope>
    <source>
        <strain evidence="10 11">YIT 12062</strain>
    </source>
</reference>
<dbReference type="PROSITE" id="PS51669">
    <property type="entry name" value="4FE4S_MOW_BIS_MGD"/>
    <property type="match status" value="1"/>
</dbReference>
<gene>
    <name evidence="10" type="ORF">HMPREF9451_00339</name>
</gene>
<proteinExistence type="inferred from homology"/>
<organism evidence="10 11">
    <name type="scientific">Slackia piriformis YIT 12062</name>
    <dbReference type="NCBI Taxonomy" id="742818"/>
    <lineage>
        <taxon>Bacteria</taxon>
        <taxon>Bacillati</taxon>
        <taxon>Actinomycetota</taxon>
        <taxon>Coriobacteriia</taxon>
        <taxon>Eggerthellales</taxon>
        <taxon>Eggerthellaceae</taxon>
        <taxon>Slackia</taxon>
    </lineage>
</organism>
<dbReference type="Pfam" id="PF10518">
    <property type="entry name" value="TAT_signal"/>
    <property type="match status" value="1"/>
</dbReference>
<dbReference type="InterPro" id="IPR006657">
    <property type="entry name" value="MoPterin_dinucl-bd_dom"/>
</dbReference>
<dbReference type="Gene3D" id="2.40.40.20">
    <property type="match status" value="1"/>
</dbReference>
<accession>K0ZBB9</accession>
<sequence>MTDNAISNAAGQRGFSRRSFIKGAAVLGAAGALTGCSAGNEGLEPAVDASKAGQEQIFSGACRSQCVQGCYLNVHVRDGQIVRTTAGDIAEERRYNRICPKGLSHPARVYSAERLKYPMRRVGERGEGKFERITWDEAIKEITDKWKGYREEFGPESIAFFLGSGNTGLLGGGTADGSVFQHLQTVMGACSVLPDRDIAFQDRMMKMFGPGSAMSDPSQWAKANHVVIWGTNPTVSCKQMIRFYLDAKEAGAKLTCIDIQYNTNASKSDWFLPVHPGTDGAMALGILREVFDNGWQDTEFVRAHTDAPLLVKEDNTFLRRSDLGIAPEEGPVNPRTGKPTVIDPEIVWDEETQSAVPAPQAAKPALEGVPEEVEGFKVRTVYSMLVDRINEWTVEKASEISGVSVEDIKTLARMYGQEGPVTTCMNQGLNHYFNGIYTYECIFALMLLTGNFGKEGAGLGSGGGQFGVSNAAGCVNQPSNKGEKPMGPGRNLNWTAMYDIVHNQELVGKPFPLKSLYCSCTNIVSNQTEQNETKKMLSEVDFLVVQEMTMNDTALYADILLPACHWFETEDLRVRAYNMPYLVYNEKAAEPLYESKPDFEIYKALGTAMGYGDFFDFDAKDYINLWLDSPVAKKEGITYDTLRETKVARNHQLPVIACEGGKFPFPNGRARFWQEKIVPDYDLGQEIDESKEHLMLYWEPAREANLDAPIREKYPFTVLAEHMRTRNHTQWWDVDYMKEFEKQPIARFNPDDAAKLGIVEGDTVRLYNDRGTMTVVAVISAGQQPTTIACPRSFLTREHIDGDFATISFNDYNQVSRNQCYFDQAVAVEKL</sequence>
<keyword evidence="11" id="KW-1185">Reference proteome</keyword>
<dbReference type="Pfam" id="PF01568">
    <property type="entry name" value="Molydop_binding"/>
    <property type="match status" value="1"/>
</dbReference>
<dbReference type="PROSITE" id="PS51318">
    <property type="entry name" value="TAT"/>
    <property type="match status" value="1"/>
</dbReference>
<dbReference type="EMBL" id="ADMD01000001">
    <property type="protein sequence ID" value="EJZ84735.1"/>
    <property type="molecule type" value="Genomic_DNA"/>
</dbReference>
<feature type="domain" description="4Fe-4S Mo/W bis-MGD-type" evidence="9">
    <location>
        <begin position="55"/>
        <end position="113"/>
    </location>
</feature>
<dbReference type="Pfam" id="PF04879">
    <property type="entry name" value="Molybdop_Fe4S4"/>
    <property type="match status" value="1"/>
</dbReference>
<dbReference type="Gene3D" id="3.40.50.12440">
    <property type="match status" value="1"/>
</dbReference>
<evidence type="ECO:0000256" key="4">
    <source>
        <dbReference type="ARBA" id="ARBA00022723"/>
    </source>
</evidence>
<dbReference type="OrthoDB" id="7376058at2"/>
<dbReference type="AlphaFoldDB" id="K0ZBB9"/>
<dbReference type="InterPro" id="IPR006656">
    <property type="entry name" value="Mopterin_OxRdtase"/>
</dbReference>
<dbReference type="SUPFAM" id="SSF50692">
    <property type="entry name" value="ADC-like"/>
    <property type="match status" value="1"/>
</dbReference>
<dbReference type="InterPro" id="IPR006963">
    <property type="entry name" value="Mopterin_OxRdtase_4Fe-4S_dom"/>
</dbReference>
<dbReference type="InterPro" id="IPR006311">
    <property type="entry name" value="TAT_signal"/>
</dbReference>
<dbReference type="InterPro" id="IPR019546">
    <property type="entry name" value="TAT_signal_bac_arc"/>
</dbReference>
<dbReference type="NCBIfam" id="TIGR01409">
    <property type="entry name" value="TAT_signal_seq"/>
    <property type="match status" value="1"/>
</dbReference>
<keyword evidence="6" id="KW-0560">Oxidoreductase</keyword>
<dbReference type="GO" id="GO:0043546">
    <property type="term" value="F:molybdopterin cofactor binding"/>
    <property type="evidence" value="ECO:0007669"/>
    <property type="project" value="InterPro"/>
</dbReference>
<comment type="caution">
    <text evidence="10">The sequence shown here is derived from an EMBL/GenBank/DDBJ whole genome shotgun (WGS) entry which is preliminary data.</text>
</comment>
<dbReference type="PATRIC" id="fig|742818.3.peg.378"/>
<dbReference type="Proteomes" id="UP000006069">
    <property type="component" value="Unassembled WGS sequence"/>
</dbReference>
<evidence type="ECO:0000256" key="3">
    <source>
        <dbReference type="ARBA" id="ARBA00022505"/>
    </source>
</evidence>
<dbReference type="GO" id="GO:0046872">
    <property type="term" value="F:metal ion binding"/>
    <property type="evidence" value="ECO:0007669"/>
    <property type="project" value="UniProtKB-KW"/>
</dbReference>
<keyword evidence="4" id="KW-0479">Metal-binding</keyword>
<dbReference type="FunCoup" id="K0ZBB9">
    <property type="interactions" value="19"/>
</dbReference>
<dbReference type="HOGENOM" id="CLU_000422_13_3_11"/>
<dbReference type="Pfam" id="PF00384">
    <property type="entry name" value="Molybdopterin"/>
    <property type="match status" value="1"/>
</dbReference>
<dbReference type="SUPFAM" id="SSF53706">
    <property type="entry name" value="Formate dehydrogenase/DMSO reductase, domains 1-3"/>
    <property type="match status" value="1"/>
</dbReference>
<evidence type="ECO:0000256" key="7">
    <source>
        <dbReference type="ARBA" id="ARBA00023004"/>
    </source>
</evidence>
<keyword evidence="8" id="KW-0411">Iron-sulfur</keyword>
<comment type="cofactor">
    <cofactor evidence="1">
        <name>Mo-bis(molybdopterin guanine dinucleotide)</name>
        <dbReference type="ChEBI" id="CHEBI:60539"/>
    </cofactor>
</comment>
<evidence type="ECO:0000256" key="8">
    <source>
        <dbReference type="ARBA" id="ARBA00023014"/>
    </source>
</evidence>
<dbReference type="GO" id="GO:0051536">
    <property type="term" value="F:iron-sulfur cluster binding"/>
    <property type="evidence" value="ECO:0007669"/>
    <property type="project" value="UniProtKB-KW"/>
</dbReference>
<dbReference type="Gene3D" id="3.40.228.10">
    <property type="entry name" value="Dimethylsulfoxide Reductase, domain 2"/>
    <property type="match status" value="1"/>
</dbReference>
<dbReference type="Gene3D" id="3.40.50.740">
    <property type="match status" value="1"/>
</dbReference>
<keyword evidence="7" id="KW-0408">Iron</keyword>
<evidence type="ECO:0000256" key="1">
    <source>
        <dbReference type="ARBA" id="ARBA00001942"/>
    </source>
</evidence>
<dbReference type="PANTHER" id="PTHR43742:SF6">
    <property type="entry name" value="OXIDOREDUCTASE YYAE-RELATED"/>
    <property type="match status" value="1"/>
</dbReference>
<dbReference type="InterPro" id="IPR006655">
    <property type="entry name" value="Mopterin_OxRdtase_prok_CS"/>
</dbReference>
<keyword evidence="5" id="KW-0732">Signal</keyword>
<keyword evidence="3" id="KW-0500">Molybdenum</keyword>
<evidence type="ECO:0000313" key="11">
    <source>
        <dbReference type="Proteomes" id="UP000006069"/>
    </source>
</evidence>
<evidence type="ECO:0000256" key="6">
    <source>
        <dbReference type="ARBA" id="ARBA00023002"/>
    </source>
</evidence>
<dbReference type="InterPro" id="IPR050612">
    <property type="entry name" value="Prok_Mopterin_Oxidored"/>
</dbReference>
<dbReference type="GO" id="GO:0016491">
    <property type="term" value="F:oxidoreductase activity"/>
    <property type="evidence" value="ECO:0007669"/>
    <property type="project" value="UniProtKB-KW"/>
</dbReference>
<comment type="similarity">
    <text evidence="2">Belongs to the prokaryotic molybdopterin-containing oxidoreductase family.</text>
</comment>
<dbReference type="RefSeq" id="WP_009138575.1">
    <property type="nucleotide sequence ID" value="NZ_JH815198.1"/>
</dbReference>
<evidence type="ECO:0000313" key="10">
    <source>
        <dbReference type="EMBL" id="EJZ84735.1"/>
    </source>
</evidence>
<name>K0ZBB9_9ACTN</name>
<dbReference type="InterPro" id="IPR009010">
    <property type="entry name" value="Asp_de-COase-like_dom_sf"/>
</dbReference>
<dbReference type="eggNOG" id="COG0243">
    <property type="taxonomic scope" value="Bacteria"/>
</dbReference>